<evidence type="ECO:0000256" key="1">
    <source>
        <dbReference type="SAM" id="Phobius"/>
    </source>
</evidence>
<keyword evidence="1" id="KW-0472">Membrane</keyword>
<dbReference type="AlphaFoldDB" id="A0A254N4B4"/>
<gene>
    <name evidence="2" type="ORF">CDO81_17520</name>
</gene>
<protein>
    <submittedName>
        <fullName evidence="2">Uncharacterized protein</fullName>
    </submittedName>
</protein>
<evidence type="ECO:0000313" key="2">
    <source>
        <dbReference type="EMBL" id="OWR02630.1"/>
    </source>
</evidence>
<name>A0A254N4B4_9BURK</name>
<dbReference type="EMBL" id="NISI01000007">
    <property type="protein sequence ID" value="OWR02630.1"/>
    <property type="molecule type" value="Genomic_DNA"/>
</dbReference>
<feature type="transmembrane region" description="Helical" evidence="1">
    <location>
        <begin position="64"/>
        <end position="81"/>
    </location>
</feature>
<accession>A0A254N4B4</accession>
<keyword evidence="1" id="KW-0812">Transmembrane</keyword>
<dbReference type="Proteomes" id="UP000197446">
    <property type="component" value="Unassembled WGS sequence"/>
</dbReference>
<reference evidence="2 3" key="1">
    <citation type="journal article" date="2007" name="Int. J. Syst. Evol. Microbiol.">
        <title>Description of Pelomonas aquatica sp. nov. and Pelomonas puraquae sp. nov., isolated from industrial and haemodialysis water.</title>
        <authorList>
            <person name="Gomila M."/>
            <person name="Bowien B."/>
            <person name="Falsen E."/>
            <person name="Moore E.R."/>
            <person name="Lalucat J."/>
        </authorList>
    </citation>
    <scope>NUCLEOTIDE SEQUENCE [LARGE SCALE GENOMIC DNA]</scope>
    <source>
        <strain evidence="2 3">CCUG 52769</strain>
    </source>
</reference>
<organism evidence="2 3">
    <name type="scientific">Roseateles puraquae</name>
    <dbReference type="NCBI Taxonomy" id="431059"/>
    <lineage>
        <taxon>Bacteria</taxon>
        <taxon>Pseudomonadati</taxon>
        <taxon>Pseudomonadota</taxon>
        <taxon>Betaproteobacteria</taxon>
        <taxon>Burkholderiales</taxon>
        <taxon>Sphaerotilaceae</taxon>
        <taxon>Roseateles</taxon>
    </lineage>
</organism>
<proteinExistence type="predicted"/>
<keyword evidence="3" id="KW-1185">Reference proteome</keyword>
<feature type="transmembrane region" description="Helical" evidence="1">
    <location>
        <begin position="93"/>
        <end position="110"/>
    </location>
</feature>
<evidence type="ECO:0000313" key="3">
    <source>
        <dbReference type="Proteomes" id="UP000197446"/>
    </source>
</evidence>
<sequence>MKTVLPVVVLFLTRGIALGTDSPGLWLEHADDASHPVWLALQAAIALGAGLGGALAAQLAPRRSWAVPVALVGLSLLFTAFEQFPRPMNPMVATVWAGGPCLGVLAGWWLNHRRGGDRGPG</sequence>
<keyword evidence="1" id="KW-1133">Transmembrane helix</keyword>
<feature type="transmembrane region" description="Helical" evidence="1">
    <location>
        <begin position="35"/>
        <end position="57"/>
    </location>
</feature>
<comment type="caution">
    <text evidence="2">The sequence shown here is derived from an EMBL/GenBank/DDBJ whole genome shotgun (WGS) entry which is preliminary data.</text>
</comment>